<dbReference type="GO" id="GO:0006310">
    <property type="term" value="P:DNA recombination"/>
    <property type="evidence" value="ECO:0007669"/>
    <property type="project" value="UniProtKB-KW"/>
</dbReference>
<evidence type="ECO:0000256" key="4">
    <source>
        <dbReference type="ARBA" id="ARBA00023125"/>
    </source>
</evidence>
<keyword evidence="4" id="KW-0238">DNA-binding</keyword>
<evidence type="ECO:0000256" key="3">
    <source>
        <dbReference type="ARBA" id="ARBA00022578"/>
    </source>
</evidence>
<evidence type="ECO:0000313" key="8">
    <source>
        <dbReference type="EMBL" id="EQD75600.1"/>
    </source>
</evidence>
<dbReference type="PANTHER" id="PTHR30405:SF25">
    <property type="entry name" value="RNA-GUIDED DNA ENDONUCLEASE INSQ-RELATED"/>
    <property type="match status" value="1"/>
</dbReference>
<sequence length="246" mass="28114">DDIKQIAITKDVDRFYASIQYESKEELSKSKRIIGIDMGIKSFMTTSDGLQVEPLNSYRKNEKRLIRQQKKLSRKAKGSNNRRKQIVMVQKIHRQIREARTDFNHKVSTAIAKHYGTVVVEDLNIQGMQRNHHLAKSITDQGWHQFRQMLVYKMDWRHAELIGIGRFDPSSKMCSKCGNMKHDMKLSIRIYHCNICGLSIDRDLNAAINIRNIGLIKVGKGIPELTPVESATAAELSKGGLRVAIL</sequence>
<dbReference type="InterPro" id="IPR010095">
    <property type="entry name" value="Cas12f1-like_TNB"/>
</dbReference>
<feature type="domain" description="Cas12f1-like TNB" evidence="7">
    <location>
        <begin position="143"/>
        <end position="210"/>
    </location>
</feature>
<name>T1CZL3_9ZZZZ</name>
<reference evidence="8" key="2">
    <citation type="journal article" date="2014" name="ISME J.">
        <title>Microbial stratification in low pH oxic and suboxic macroscopic growths along an acid mine drainage.</title>
        <authorList>
            <person name="Mendez-Garcia C."/>
            <person name="Mesa V."/>
            <person name="Sprenger R.R."/>
            <person name="Richter M."/>
            <person name="Diez M.S."/>
            <person name="Solano J."/>
            <person name="Bargiela R."/>
            <person name="Golyshina O.V."/>
            <person name="Manteca A."/>
            <person name="Ramos J.L."/>
            <person name="Gallego J.R."/>
            <person name="Llorente I."/>
            <person name="Martins Dos Santos V.A."/>
            <person name="Jensen O.N."/>
            <person name="Pelaez A.I."/>
            <person name="Sanchez J."/>
            <person name="Ferrer M."/>
        </authorList>
    </citation>
    <scope>NUCLEOTIDE SEQUENCE</scope>
</reference>
<evidence type="ECO:0000256" key="2">
    <source>
        <dbReference type="ARBA" id="ARBA00011044"/>
    </source>
</evidence>
<comment type="similarity">
    <text evidence="2">In the N-terminal section; belongs to the transposase 2 family.</text>
</comment>
<keyword evidence="5" id="KW-0233">DNA recombination</keyword>
<feature type="non-terminal residue" evidence="8">
    <location>
        <position position="1"/>
    </location>
</feature>
<dbReference type="InterPro" id="IPR051399">
    <property type="entry name" value="RNA-guided_DNA_endo/Transpos"/>
</dbReference>
<dbReference type="NCBIfam" id="NF040570">
    <property type="entry name" value="guided_TnpB"/>
    <property type="match status" value="1"/>
</dbReference>
<dbReference type="InterPro" id="IPR001959">
    <property type="entry name" value="Transposase"/>
</dbReference>
<organism evidence="8">
    <name type="scientific">mine drainage metagenome</name>
    <dbReference type="NCBI Taxonomy" id="410659"/>
    <lineage>
        <taxon>unclassified sequences</taxon>
        <taxon>metagenomes</taxon>
        <taxon>ecological metagenomes</taxon>
    </lineage>
</organism>
<evidence type="ECO:0000259" key="7">
    <source>
        <dbReference type="Pfam" id="PF07282"/>
    </source>
</evidence>
<dbReference type="Pfam" id="PF07282">
    <property type="entry name" value="Cas12f1-like_TNB"/>
    <property type="match status" value="1"/>
</dbReference>
<keyword evidence="3" id="KW-0815">Transposition</keyword>
<dbReference type="AlphaFoldDB" id="T1CZL3"/>
<evidence type="ECO:0000256" key="5">
    <source>
        <dbReference type="ARBA" id="ARBA00023172"/>
    </source>
</evidence>
<dbReference type="EMBL" id="AUZX01002846">
    <property type="protein sequence ID" value="EQD75600.1"/>
    <property type="molecule type" value="Genomic_DNA"/>
</dbReference>
<dbReference type="NCBIfam" id="TIGR01766">
    <property type="entry name" value="IS200/IS605 family accessory protein TnpB-like domain"/>
    <property type="match status" value="1"/>
</dbReference>
<dbReference type="GO" id="GO:0032196">
    <property type="term" value="P:transposition"/>
    <property type="evidence" value="ECO:0007669"/>
    <property type="project" value="UniProtKB-KW"/>
</dbReference>
<dbReference type="GO" id="GO:0003677">
    <property type="term" value="F:DNA binding"/>
    <property type="evidence" value="ECO:0007669"/>
    <property type="project" value="UniProtKB-KW"/>
</dbReference>
<reference evidence="8" key="1">
    <citation type="submission" date="2013-08" db="EMBL/GenBank/DDBJ databases">
        <authorList>
            <person name="Mendez C."/>
            <person name="Richter M."/>
            <person name="Ferrer M."/>
            <person name="Sanchez J."/>
        </authorList>
    </citation>
    <scope>NUCLEOTIDE SEQUENCE</scope>
</reference>
<proteinExistence type="inferred from homology"/>
<dbReference type="PANTHER" id="PTHR30405">
    <property type="entry name" value="TRANSPOSASE"/>
    <property type="match status" value="1"/>
</dbReference>
<accession>T1CZL3</accession>
<evidence type="ECO:0000256" key="1">
    <source>
        <dbReference type="ARBA" id="ARBA00008761"/>
    </source>
</evidence>
<gene>
    <name evidence="8" type="ORF">B1A_03897</name>
</gene>
<comment type="caution">
    <text evidence="8">The sequence shown here is derived from an EMBL/GenBank/DDBJ whole genome shotgun (WGS) entry which is preliminary data.</text>
</comment>
<evidence type="ECO:0000259" key="6">
    <source>
        <dbReference type="Pfam" id="PF01385"/>
    </source>
</evidence>
<protein>
    <submittedName>
        <fullName evidence="8">Transposase, IS605 OrfB family</fullName>
    </submittedName>
</protein>
<feature type="domain" description="Probable transposase IS891/IS1136/IS1341" evidence="6">
    <location>
        <begin position="19"/>
        <end position="131"/>
    </location>
</feature>
<dbReference type="Pfam" id="PF01385">
    <property type="entry name" value="OrfB_IS605"/>
    <property type="match status" value="1"/>
</dbReference>
<comment type="similarity">
    <text evidence="1">In the C-terminal section; belongs to the transposase 35 family.</text>
</comment>